<dbReference type="AlphaFoldDB" id="X1E0W8"/>
<dbReference type="PANTHER" id="PTHR45625:SF4">
    <property type="entry name" value="PEPTIDYLPROLYL ISOMERASE DOMAIN AND WD REPEAT-CONTAINING PROTEIN 1"/>
    <property type="match status" value="1"/>
</dbReference>
<keyword evidence="2" id="KW-0697">Rotamase</keyword>
<feature type="transmembrane region" description="Helical" evidence="4">
    <location>
        <begin position="21"/>
        <end position="43"/>
    </location>
</feature>
<keyword evidence="3" id="KW-0413">Isomerase</keyword>
<comment type="caution">
    <text evidence="6">The sequence shown here is derived from an EMBL/GenBank/DDBJ whole genome shotgun (WGS) entry which is preliminary data.</text>
</comment>
<dbReference type="Gene3D" id="2.40.100.10">
    <property type="entry name" value="Cyclophilin-like"/>
    <property type="match status" value="1"/>
</dbReference>
<dbReference type="InterPro" id="IPR044666">
    <property type="entry name" value="Cyclophilin_A-like"/>
</dbReference>
<feature type="domain" description="PPIase cyclophilin-type" evidence="5">
    <location>
        <begin position="70"/>
        <end position="175"/>
    </location>
</feature>
<reference evidence="6" key="1">
    <citation type="journal article" date="2014" name="Front. Microbiol.">
        <title>High frequency of phylogenetically diverse reductive dehalogenase-homologous genes in deep subseafloor sedimentary metagenomes.</title>
        <authorList>
            <person name="Kawai M."/>
            <person name="Futagami T."/>
            <person name="Toyoda A."/>
            <person name="Takaki Y."/>
            <person name="Nishi S."/>
            <person name="Hori S."/>
            <person name="Arai W."/>
            <person name="Tsubouchi T."/>
            <person name="Morono Y."/>
            <person name="Uchiyama I."/>
            <person name="Ito T."/>
            <person name="Fujiyama A."/>
            <person name="Inagaki F."/>
            <person name="Takami H."/>
        </authorList>
    </citation>
    <scope>NUCLEOTIDE SEQUENCE</scope>
    <source>
        <strain evidence="6">Expedition CK06-06</strain>
    </source>
</reference>
<dbReference type="PROSITE" id="PS50072">
    <property type="entry name" value="CSA_PPIASE_2"/>
    <property type="match status" value="1"/>
</dbReference>
<sequence>MAEIEREIKIEQRYKKEGGKFMTTGGLFRMAGIILVLVALLSASCAGGEPKPKTYSASPPMTIDTSKQYVATIETEKGNIVLELFASDVPVTVNNFVFLAREGFYDGTTFHRVISGFMAQGGDPTGTGTGTPGYSFADEFSQHTHVAGALSMANSGPNTNGCQFFITYTPQNHHI</sequence>
<name>X1E0W8_9ZZZZ</name>
<dbReference type="PROSITE" id="PS00170">
    <property type="entry name" value="CSA_PPIASE_1"/>
    <property type="match status" value="1"/>
</dbReference>
<keyword evidence="4" id="KW-0472">Membrane</keyword>
<keyword evidence="4" id="KW-1133">Transmembrane helix</keyword>
<dbReference type="EMBL" id="BARU01000089">
    <property type="protein sequence ID" value="GAH26921.1"/>
    <property type="molecule type" value="Genomic_DNA"/>
</dbReference>
<gene>
    <name evidence="6" type="ORF">S03H2_00472</name>
</gene>
<evidence type="ECO:0000256" key="4">
    <source>
        <dbReference type="SAM" id="Phobius"/>
    </source>
</evidence>
<dbReference type="GO" id="GO:0003755">
    <property type="term" value="F:peptidyl-prolyl cis-trans isomerase activity"/>
    <property type="evidence" value="ECO:0007669"/>
    <property type="project" value="UniProtKB-KW"/>
</dbReference>
<evidence type="ECO:0000256" key="3">
    <source>
        <dbReference type="ARBA" id="ARBA00023235"/>
    </source>
</evidence>
<dbReference type="Pfam" id="PF00160">
    <property type="entry name" value="Pro_isomerase"/>
    <property type="match status" value="1"/>
</dbReference>
<protein>
    <recommendedName>
        <fullName evidence="1">peptidylprolyl isomerase</fullName>
        <ecNumber evidence="1">5.2.1.8</ecNumber>
    </recommendedName>
</protein>
<dbReference type="InterPro" id="IPR002130">
    <property type="entry name" value="Cyclophilin-type_PPIase_dom"/>
</dbReference>
<evidence type="ECO:0000256" key="2">
    <source>
        <dbReference type="ARBA" id="ARBA00023110"/>
    </source>
</evidence>
<dbReference type="SUPFAM" id="SSF50891">
    <property type="entry name" value="Cyclophilin-like"/>
    <property type="match status" value="1"/>
</dbReference>
<dbReference type="InterPro" id="IPR029000">
    <property type="entry name" value="Cyclophilin-like_dom_sf"/>
</dbReference>
<organism evidence="6">
    <name type="scientific">marine sediment metagenome</name>
    <dbReference type="NCBI Taxonomy" id="412755"/>
    <lineage>
        <taxon>unclassified sequences</taxon>
        <taxon>metagenomes</taxon>
        <taxon>ecological metagenomes</taxon>
    </lineage>
</organism>
<evidence type="ECO:0000259" key="5">
    <source>
        <dbReference type="PROSITE" id="PS50072"/>
    </source>
</evidence>
<evidence type="ECO:0000256" key="1">
    <source>
        <dbReference type="ARBA" id="ARBA00013194"/>
    </source>
</evidence>
<accession>X1E0W8</accession>
<dbReference type="CDD" id="cd00317">
    <property type="entry name" value="cyclophilin"/>
    <property type="match status" value="1"/>
</dbReference>
<keyword evidence="4" id="KW-0812">Transmembrane</keyword>
<dbReference type="InterPro" id="IPR020892">
    <property type="entry name" value="Cyclophilin-type_PPIase_CS"/>
</dbReference>
<dbReference type="PANTHER" id="PTHR45625">
    <property type="entry name" value="PEPTIDYL-PROLYL CIS-TRANS ISOMERASE-RELATED"/>
    <property type="match status" value="1"/>
</dbReference>
<dbReference type="GO" id="GO:0006457">
    <property type="term" value="P:protein folding"/>
    <property type="evidence" value="ECO:0007669"/>
    <property type="project" value="InterPro"/>
</dbReference>
<proteinExistence type="predicted"/>
<evidence type="ECO:0000313" key="6">
    <source>
        <dbReference type="EMBL" id="GAH26921.1"/>
    </source>
</evidence>
<dbReference type="PRINTS" id="PR00153">
    <property type="entry name" value="CSAPPISMRASE"/>
</dbReference>
<dbReference type="EC" id="5.2.1.8" evidence="1"/>